<reference evidence="3 4" key="1">
    <citation type="journal article" date="2019" name="Appl. Microbiol. Biotechnol.">
        <title>Genome sequence of Isaria javanica and comparative genome analysis insights into family S53 peptidase evolution in fungal entomopathogens.</title>
        <authorList>
            <person name="Lin R."/>
            <person name="Zhang X."/>
            <person name="Xin B."/>
            <person name="Zou M."/>
            <person name="Gao Y."/>
            <person name="Qin F."/>
            <person name="Hu Q."/>
            <person name="Xie B."/>
            <person name="Cheng X."/>
        </authorList>
    </citation>
    <scope>NUCLEOTIDE SEQUENCE [LARGE SCALE GENOMIC DNA]</scope>
    <source>
        <strain evidence="3 4">IJ1G</strain>
    </source>
</reference>
<sequence>MDSDHTAFLRVPAIKELRGAENWESWRLFVRIQLQAAGLAYLLKPPPDGQAEAAIQKRAKDELKALAFITPYISPQIMLDLSRQGWQPTLPLQETMSMLERMLSMVPETSIPELFLKFFSMKITPQQGIQKVLNTHDEILAAFRIRYTTLDALFNDMSATALLQALSDHYPDYHRILETELSRDTKLDSKRLREWYQRRRNETPKATIFATLPAASPASTNDDRWCQDYILKFPGRRSRHTPEGCWIRFPHKKREYDAQKAASRAAASKSVGTPANQQKEGATSYIPQQSPGPGTDRIMKGNAFNGTAFAATAMALSVNEVAALPLGRNSIIVDSGCNVHTFNDRAWFSELTYLPKPRDDQLSASGHNMLCIGVGTAVVPLVTGHSLQLRNVRLVPDAPVNMISQGVMK</sequence>
<feature type="compositionally biased region" description="Low complexity" evidence="1">
    <location>
        <begin position="259"/>
        <end position="270"/>
    </location>
</feature>
<keyword evidence="4" id="KW-1185">Reference proteome</keyword>
<evidence type="ECO:0000256" key="1">
    <source>
        <dbReference type="SAM" id="MobiDB-lite"/>
    </source>
</evidence>
<proteinExistence type="predicted"/>
<protein>
    <recommendedName>
        <fullName evidence="2">Retrovirus-related Pol polyprotein from transposon TNT 1-94-like beta-barrel domain-containing protein</fullName>
    </recommendedName>
</protein>
<accession>A0A545UL73</accession>
<dbReference type="AlphaFoldDB" id="A0A545UL73"/>
<evidence type="ECO:0000313" key="4">
    <source>
        <dbReference type="Proteomes" id="UP000315783"/>
    </source>
</evidence>
<gene>
    <name evidence="3" type="ORF">IF1G_11102</name>
</gene>
<evidence type="ECO:0000259" key="2">
    <source>
        <dbReference type="Pfam" id="PF22936"/>
    </source>
</evidence>
<feature type="compositionally biased region" description="Polar residues" evidence="1">
    <location>
        <begin position="271"/>
        <end position="291"/>
    </location>
</feature>
<dbReference type="Proteomes" id="UP000315783">
    <property type="component" value="Unassembled WGS sequence"/>
</dbReference>
<dbReference type="STRING" id="43265.A0A545UL73"/>
<dbReference type="InterPro" id="IPR054722">
    <property type="entry name" value="PolX-like_BBD"/>
</dbReference>
<name>A0A545UL73_9HYPO</name>
<evidence type="ECO:0000313" key="3">
    <source>
        <dbReference type="EMBL" id="TQV90210.1"/>
    </source>
</evidence>
<dbReference type="EMBL" id="SPUK01000031">
    <property type="protein sequence ID" value="TQV90210.1"/>
    <property type="molecule type" value="Genomic_DNA"/>
</dbReference>
<dbReference type="Pfam" id="PF22936">
    <property type="entry name" value="Pol_BBD"/>
    <property type="match status" value="1"/>
</dbReference>
<comment type="caution">
    <text evidence="3">The sequence shown here is derived from an EMBL/GenBank/DDBJ whole genome shotgun (WGS) entry which is preliminary data.</text>
</comment>
<feature type="region of interest" description="Disordered" evidence="1">
    <location>
        <begin position="258"/>
        <end position="291"/>
    </location>
</feature>
<feature type="domain" description="Retrovirus-related Pol polyprotein from transposon TNT 1-94-like beta-barrel" evidence="2">
    <location>
        <begin position="332"/>
        <end position="408"/>
    </location>
</feature>
<organism evidence="3 4">
    <name type="scientific">Cordyceps javanica</name>
    <dbReference type="NCBI Taxonomy" id="43265"/>
    <lineage>
        <taxon>Eukaryota</taxon>
        <taxon>Fungi</taxon>
        <taxon>Dikarya</taxon>
        <taxon>Ascomycota</taxon>
        <taxon>Pezizomycotina</taxon>
        <taxon>Sordariomycetes</taxon>
        <taxon>Hypocreomycetidae</taxon>
        <taxon>Hypocreales</taxon>
        <taxon>Cordycipitaceae</taxon>
        <taxon>Cordyceps</taxon>
    </lineage>
</organism>